<dbReference type="AlphaFoldDB" id="A0A1H3XBJ8"/>
<evidence type="ECO:0000313" key="7">
    <source>
        <dbReference type="Proteomes" id="UP000198703"/>
    </source>
</evidence>
<dbReference type="OrthoDB" id="9803988at2"/>
<dbReference type="EMBL" id="FNQM01000002">
    <property type="protein sequence ID" value="SDZ95992.1"/>
    <property type="molecule type" value="Genomic_DNA"/>
</dbReference>
<gene>
    <name evidence="6" type="ORF">SAMN05444370_102331</name>
</gene>
<dbReference type="GO" id="GO:0030288">
    <property type="term" value="C:outer membrane-bounded periplasmic space"/>
    <property type="evidence" value="ECO:0007669"/>
    <property type="project" value="UniProtKB-ARBA"/>
</dbReference>
<dbReference type="PROSITE" id="PS01040">
    <property type="entry name" value="SBP_BACTERIAL_5"/>
    <property type="match status" value="1"/>
</dbReference>
<keyword evidence="3 4" id="KW-0732">Signal</keyword>
<evidence type="ECO:0000259" key="5">
    <source>
        <dbReference type="Pfam" id="PF00496"/>
    </source>
</evidence>
<dbReference type="InterPro" id="IPR023765">
    <property type="entry name" value="SBP_5_CS"/>
</dbReference>
<dbReference type="PANTHER" id="PTHR30290:SF38">
    <property type="entry name" value="D,D-DIPEPTIDE-BINDING PERIPLASMIC PROTEIN DDPA-RELATED"/>
    <property type="match status" value="1"/>
</dbReference>
<feature type="signal peptide" evidence="4">
    <location>
        <begin position="1"/>
        <end position="47"/>
    </location>
</feature>
<dbReference type="PIRSF" id="PIRSF002741">
    <property type="entry name" value="MppA"/>
    <property type="match status" value="1"/>
</dbReference>
<feature type="domain" description="Solute-binding protein family 5" evidence="5">
    <location>
        <begin position="95"/>
        <end position="454"/>
    </location>
</feature>
<keyword evidence="7" id="KW-1185">Reference proteome</keyword>
<dbReference type="GO" id="GO:0043190">
    <property type="term" value="C:ATP-binding cassette (ABC) transporter complex"/>
    <property type="evidence" value="ECO:0007669"/>
    <property type="project" value="InterPro"/>
</dbReference>
<comment type="similarity">
    <text evidence="2">Belongs to the bacterial solute-binding protein 5 family.</text>
</comment>
<dbReference type="SUPFAM" id="SSF53850">
    <property type="entry name" value="Periplasmic binding protein-like II"/>
    <property type="match status" value="1"/>
</dbReference>
<evidence type="ECO:0000313" key="6">
    <source>
        <dbReference type="EMBL" id="SDZ95992.1"/>
    </source>
</evidence>
<reference evidence="6 7" key="1">
    <citation type="submission" date="2016-10" db="EMBL/GenBank/DDBJ databases">
        <authorList>
            <person name="de Groot N.N."/>
        </authorList>
    </citation>
    <scope>NUCLEOTIDE SEQUENCE [LARGE SCALE GENOMIC DNA]</scope>
    <source>
        <strain evidence="6 7">DSM 15345</strain>
    </source>
</reference>
<evidence type="ECO:0000256" key="4">
    <source>
        <dbReference type="SAM" id="SignalP"/>
    </source>
</evidence>
<dbReference type="Gene3D" id="3.40.190.10">
    <property type="entry name" value="Periplasmic binding protein-like II"/>
    <property type="match status" value="1"/>
</dbReference>
<name>A0A1H3XBJ8_9RHOB</name>
<dbReference type="Gene3D" id="3.10.105.10">
    <property type="entry name" value="Dipeptide-binding Protein, Domain 3"/>
    <property type="match status" value="1"/>
</dbReference>
<comment type="subcellular location">
    <subcellularLocation>
        <location evidence="1">Periplasm</location>
    </subcellularLocation>
</comment>
<dbReference type="Pfam" id="PF00496">
    <property type="entry name" value="SBP_bac_5"/>
    <property type="match status" value="1"/>
</dbReference>
<dbReference type="Gene3D" id="3.90.76.10">
    <property type="entry name" value="Dipeptide-binding Protein, Domain 1"/>
    <property type="match status" value="1"/>
</dbReference>
<protein>
    <submittedName>
        <fullName evidence="6">Peptide/nickel transport system substrate-binding protein</fullName>
    </submittedName>
</protein>
<evidence type="ECO:0000256" key="2">
    <source>
        <dbReference type="ARBA" id="ARBA00005695"/>
    </source>
</evidence>
<sequence length="543" mass="58799">MTCRRSALGAAPVPAPTPVPATAPAPATALLGAALAAALSVAAPAPAQTPPGVLVVAQIAEPQSLDPHAVTAVNDFRILMNIYEGLVRYAPGTLEVEPALAESWDVSDDGLVYEFALREGVSFHDGAPLDAEAVVFNFERMLDEDHPYHDTGPFPLSFFFSAVESVEAVDPLTVRFTLEAPYAPFLSNLAYPTGLIVSPAAVGAHEEDFGRNPSGAGPFRFVEWVSNNRVVIEANPDYRDGPPDLEAVVFRPITDANTRVAEMLSGGVDVMVEVPPDNLAMFEDDPRFDVHEQAGPHLWFLILNTREGPMADRRVRQAVNYAIDKTALVENVLSGTAEVAAGPTPPAFGWAYNEALEPYPFDPDKARALLAEAGHEGAELTFYVTEGGSGMLDPVAMGAAIQADLVRVGLDVTIETYEWNTFLGRVNPGLEGKADLAQMAWMTNDPDTLPYLALRSEATPEQGGFNSGYYANPEVDRLLEDARRSTDQDERARLYREMQAIVQEDAPWAFIANWKQNAVTSAKVAGFELQPSFFLLLRDVTKN</sequence>
<dbReference type="STRING" id="89524.SAMN05444370_102331"/>
<dbReference type="InterPro" id="IPR000914">
    <property type="entry name" value="SBP_5_dom"/>
</dbReference>
<dbReference type="InterPro" id="IPR039424">
    <property type="entry name" value="SBP_5"/>
</dbReference>
<dbReference type="Proteomes" id="UP000198703">
    <property type="component" value="Unassembled WGS sequence"/>
</dbReference>
<organism evidence="6 7">
    <name type="scientific">Rubrimonas cliftonensis</name>
    <dbReference type="NCBI Taxonomy" id="89524"/>
    <lineage>
        <taxon>Bacteria</taxon>
        <taxon>Pseudomonadati</taxon>
        <taxon>Pseudomonadota</taxon>
        <taxon>Alphaproteobacteria</taxon>
        <taxon>Rhodobacterales</taxon>
        <taxon>Paracoccaceae</taxon>
        <taxon>Rubrimonas</taxon>
    </lineage>
</organism>
<dbReference type="PANTHER" id="PTHR30290">
    <property type="entry name" value="PERIPLASMIC BINDING COMPONENT OF ABC TRANSPORTER"/>
    <property type="match status" value="1"/>
</dbReference>
<dbReference type="InterPro" id="IPR030678">
    <property type="entry name" value="Peptide/Ni-bd"/>
</dbReference>
<dbReference type="GO" id="GO:1904680">
    <property type="term" value="F:peptide transmembrane transporter activity"/>
    <property type="evidence" value="ECO:0007669"/>
    <property type="project" value="TreeGrafter"/>
</dbReference>
<dbReference type="CDD" id="cd08493">
    <property type="entry name" value="PBP2_DppA_like"/>
    <property type="match status" value="1"/>
</dbReference>
<dbReference type="GO" id="GO:0015833">
    <property type="term" value="P:peptide transport"/>
    <property type="evidence" value="ECO:0007669"/>
    <property type="project" value="TreeGrafter"/>
</dbReference>
<evidence type="ECO:0000256" key="3">
    <source>
        <dbReference type="ARBA" id="ARBA00022729"/>
    </source>
</evidence>
<dbReference type="RefSeq" id="WP_093249160.1">
    <property type="nucleotide sequence ID" value="NZ_FNQM01000002.1"/>
</dbReference>
<accession>A0A1H3XBJ8</accession>
<proteinExistence type="inferred from homology"/>
<feature type="chain" id="PRO_5011433584" evidence="4">
    <location>
        <begin position="48"/>
        <end position="543"/>
    </location>
</feature>
<evidence type="ECO:0000256" key="1">
    <source>
        <dbReference type="ARBA" id="ARBA00004418"/>
    </source>
</evidence>